<dbReference type="Pfam" id="PF01555">
    <property type="entry name" value="N6_N4_Mtase"/>
    <property type="match status" value="1"/>
</dbReference>
<dbReference type="PROSITE" id="PS00092">
    <property type="entry name" value="N6_MTASE"/>
    <property type="match status" value="1"/>
</dbReference>
<dbReference type="GO" id="GO:0009007">
    <property type="term" value="F:site-specific DNA-methyltransferase (adenine-specific) activity"/>
    <property type="evidence" value="ECO:0007669"/>
    <property type="project" value="TreeGrafter"/>
</dbReference>
<dbReference type="SUPFAM" id="SSF53335">
    <property type="entry name" value="S-adenosyl-L-methionine-dependent methyltransferases"/>
    <property type="match status" value="1"/>
</dbReference>
<dbReference type="InterPro" id="IPR001091">
    <property type="entry name" value="RM_Methyltransferase"/>
</dbReference>
<dbReference type="GO" id="GO:0005737">
    <property type="term" value="C:cytoplasm"/>
    <property type="evidence" value="ECO:0007669"/>
    <property type="project" value="TreeGrafter"/>
</dbReference>
<dbReference type="PANTHER" id="PTHR13370:SF3">
    <property type="entry name" value="TRNA (GUANINE(10)-N2)-METHYLTRANSFERASE HOMOLOG"/>
    <property type="match status" value="1"/>
</dbReference>
<evidence type="ECO:0000259" key="4">
    <source>
        <dbReference type="Pfam" id="PF01555"/>
    </source>
</evidence>
<dbReference type="InterPro" id="IPR002941">
    <property type="entry name" value="DNA_methylase_N4/N6"/>
</dbReference>
<dbReference type="GO" id="GO:0003677">
    <property type="term" value="F:DNA binding"/>
    <property type="evidence" value="ECO:0007669"/>
    <property type="project" value="InterPro"/>
</dbReference>
<evidence type="ECO:0000256" key="2">
    <source>
        <dbReference type="ARBA" id="ARBA00022603"/>
    </source>
</evidence>
<keyword evidence="2 5" id="KW-0489">Methyltransferase</keyword>
<protein>
    <submittedName>
        <fullName evidence="5">Putative methyltransferase</fullName>
    </submittedName>
</protein>
<comment type="similarity">
    <text evidence="1">Belongs to the N(4)/N(6)-methyltransferase family.</text>
</comment>
<evidence type="ECO:0000256" key="1">
    <source>
        <dbReference type="ARBA" id="ARBA00006594"/>
    </source>
</evidence>
<reference evidence="5" key="1">
    <citation type="submission" date="2020-03" db="EMBL/GenBank/DDBJ databases">
        <title>The deep terrestrial virosphere.</title>
        <authorList>
            <person name="Holmfeldt K."/>
            <person name="Nilsson E."/>
            <person name="Simone D."/>
            <person name="Lopez-Fernandez M."/>
            <person name="Wu X."/>
            <person name="de Brujin I."/>
            <person name="Lundin D."/>
            <person name="Andersson A."/>
            <person name="Bertilsson S."/>
            <person name="Dopson M."/>
        </authorList>
    </citation>
    <scope>NUCLEOTIDE SEQUENCE</scope>
    <source>
        <strain evidence="5">MM415B00334</strain>
    </source>
</reference>
<name>A0A6M3JAH5_9ZZZZ</name>
<evidence type="ECO:0000313" key="5">
    <source>
        <dbReference type="EMBL" id="QJA66776.1"/>
    </source>
</evidence>
<gene>
    <name evidence="5" type="ORF">MM415B00334_0029</name>
</gene>
<proteinExistence type="inferred from homology"/>
<dbReference type="InterPro" id="IPR002052">
    <property type="entry name" value="DNA_methylase_N6_adenine_CS"/>
</dbReference>
<dbReference type="GO" id="GO:0032259">
    <property type="term" value="P:methylation"/>
    <property type="evidence" value="ECO:0007669"/>
    <property type="project" value="UniProtKB-KW"/>
</dbReference>
<feature type="domain" description="DNA methylase N-4/N-6" evidence="4">
    <location>
        <begin position="146"/>
        <end position="208"/>
    </location>
</feature>
<dbReference type="InterPro" id="IPR029063">
    <property type="entry name" value="SAM-dependent_MTases_sf"/>
</dbReference>
<organism evidence="5">
    <name type="scientific">viral metagenome</name>
    <dbReference type="NCBI Taxonomy" id="1070528"/>
    <lineage>
        <taxon>unclassified sequences</taxon>
        <taxon>metagenomes</taxon>
        <taxon>organismal metagenomes</taxon>
    </lineage>
</organism>
<dbReference type="PANTHER" id="PTHR13370">
    <property type="entry name" value="RNA METHYLASE-RELATED"/>
    <property type="match status" value="1"/>
</dbReference>
<dbReference type="AlphaFoldDB" id="A0A6M3JAH5"/>
<keyword evidence="3 5" id="KW-0808">Transferase</keyword>
<dbReference type="EMBL" id="MT141560">
    <property type="protein sequence ID" value="QJA66776.1"/>
    <property type="molecule type" value="Genomic_DNA"/>
</dbReference>
<dbReference type="Gene3D" id="3.40.50.150">
    <property type="entry name" value="Vaccinia Virus protein VP39"/>
    <property type="match status" value="1"/>
</dbReference>
<dbReference type="GO" id="GO:0008170">
    <property type="term" value="F:N-methyltransferase activity"/>
    <property type="evidence" value="ECO:0007669"/>
    <property type="project" value="InterPro"/>
</dbReference>
<accession>A0A6M3JAH5</accession>
<dbReference type="PRINTS" id="PR00508">
    <property type="entry name" value="S21N4MTFRASE"/>
</dbReference>
<sequence length="218" mass="24422">MRPYYDHAGITIYHGDCRDILPHLPKVDLVLTDPPYDAETHNGALLNNPISFQPLRDIDEIVSLFLGVCDGWVCVFCSLEMLGHYRDCAGECWVRGGIWDRIVNMPQMSGDRPAQGGEGIAILHNRGRKQWNGGGKAAIYRHMVERNHKWHPTQKPLKLFTELVTDFSHGGTILDPFMGSGTTLVAAKNLGRKAIGIEIEEKYCEIAAQRLSQEVIDL</sequence>
<evidence type="ECO:0000256" key="3">
    <source>
        <dbReference type="ARBA" id="ARBA00022679"/>
    </source>
</evidence>